<dbReference type="Proteomes" id="UP001652740">
    <property type="component" value="Unplaced"/>
</dbReference>
<gene>
    <name evidence="2" type="primary">LOC113522754</name>
</gene>
<accession>A0A6J1X4T2</accession>
<dbReference type="RefSeq" id="XP_026764362.2">
    <property type="nucleotide sequence ID" value="XM_026908561.3"/>
</dbReference>
<name>A0A6J1X4T2_GALME</name>
<evidence type="ECO:0000313" key="1">
    <source>
        <dbReference type="Proteomes" id="UP001652740"/>
    </source>
</evidence>
<dbReference type="KEGG" id="gmw:113522754"/>
<keyword evidence="1" id="KW-1185">Reference proteome</keyword>
<dbReference type="InParanoid" id="A0A6J1X4T2"/>
<protein>
    <submittedName>
        <fullName evidence="2">Uncharacterized protein LOC113522754</fullName>
    </submittedName>
</protein>
<organism evidence="1 2">
    <name type="scientific">Galleria mellonella</name>
    <name type="common">Greater wax moth</name>
    <dbReference type="NCBI Taxonomy" id="7137"/>
    <lineage>
        <taxon>Eukaryota</taxon>
        <taxon>Metazoa</taxon>
        <taxon>Ecdysozoa</taxon>
        <taxon>Arthropoda</taxon>
        <taxon>Hexapoda</taxon>
        <taxon>Insecta</taxon>
        <taxon>Pterygota</taxon>
        <taxon>Neoptera</taxon>
        <taxon>Endopterygota</taxon>
        <taxon>Lepidoptera</taxon>
        <taxon>Glossata</taxon>
        <taxon>Ditrysia</taxon>
        <taxon>Pyraloidea</taxon>
        <taxon>Pyralidae</taxon>
        <taxon>Galleriinae</taxon>
        <taxon>Galleria</taxon>
    </lineage>
</organism>
<reference evidence="2" key="1">
    <citation type="submission" date="2025-08" db="UniProtKB">
        <authorList>
            <consortium name="RefSeq"/>
        </authorList>
    </citation>
    <scope>IDENTIFICATION</scope>
    <source>
        <tissue evidence="2">Whole larvae</tissue>
    </source>
</reference>
<evidence type="ECO:0000313" key="2">
    <source>
        <dbReference type="RefSeq" id="XP_026764362.2"/>
    </source>
</evidence>
<proteinExistence type="predicted"/>
<dbReference type="GeneID" id="113522754"/>
<dbReference type="AlphaFoldDB" id="A0A6J1X4T2"/>
<sequence>MKKVRFESPVKIFGNTTMNESECHSPRPFIEKRTNVTTVGFYNYPKLLPYSLDPLERFENSNSMPYPHIQKTPVENYKICEGQWSLPSNDLELSMLDASNHEPRKPCQYVPIATNNNDKRQSILPENMLKVLSSVENTNMKTSSNIINEDNSFFIKRGNVAKINHTNSLQKQFNRLSLDKENNPIARKMELIKPSLFNQIPFKDHVNNVCMKSFVDTTTTANTDVGHDCSCHHCIKISKNNMCSMQQQSHKIITNQCQTMRHSKTPQLCACIVQSYSPTRCTHCSHYVPLNQQVTYSCNSQENSRHTPLNMVNKKTWAIEKYECDNNAKSMEVEKPVNLKEKREPTVSDLFKIIKLQNEQLQLLQEKVDRFISMNKTPNSPIESCSSEHIALETVDCEQHKISIGVMTSFEMVRTSTVINKEVVKQKSENAQIQCNRSQISVKEVISKSQPVNQNFLEGIAPISKTVQVERDDLQYKNALNGLSEQGVEEKTLNDLSLHNIHVDNEITPLMSPEQSLYLDIRDYSDSDCGSNDQSNVGWTYYNKVMTHVNGMLQDSDMPSSASAMYRNTRQQCVQMQIDKTNVSVTKRVKFGDDPLVIHQPHIYATSTDTSLKMNQLAAKYLKGRAQPLASQQPIPVAKSTVPIDMSFATRNYMERHKLLQGTPDLPAKSPPVTDLPKFLDITALKQQPKLL</sequence>